<organism evidence="4 5">
    <name type="scientific">Propioniciclava tarda</name>
    <dbReference type="NCBI Taxonomy" id="433330"/>
    <lineage>
        <taxon>Bacteria</taxon>
        <taxon>Bacillati</taxon>
        <taxon>Actinomycetota</taxon>
        <taxon>Actinomycetes</taxon>
        <taxon>Propionibacteriales</taxon>
        <taxon>Propionibacteriaceae</taxon>
        <taxon>Propioniciclava</taxon>
    </lineage>
</organism>
<comment type="caution">
    <text evidence="4">The sequence shown here is derived from an EMBL/GenBank/DDBJ whole genome shotgun (WGS) entry which is preliminary data.</text>
</comment>
<keyword evidence="5" id="KW-1185">Reference proteome</keyword>
<dbReference type="Pfam" id="PF21078">
    <property type="entry name" value="GDH_HM3"/>
    <property type="match status" value="1"/>
</dbReference>
<sequence length="1092" mass="119265">MRKNRAELPWCRPSATDDLGIWRTAVNNVDVTLAHELTGPDDLRFDLEAPKTGGDPVLKVVTKRPMSLTTIMPHLAALGVEVTEERPSELVVDGEKVLSYELGFRTSEGVDFTDDELQRFADGLRASYFGKAEAGRMTRLIMTAGLTWQQVVFLRAMSRYLQQAGIPFSQTYISMALNANTSIAAALVDAFEIKFDPKRPFADQAARQAAFEAAVAAIEASLDKVASLDHDRIIRMQLALLRAMVRTNAFADDQPALAFKLLPRQLDLLPEPRPRFEIFVYAPDVHGVHLRYGMVARGGLRWSDRAEDFRTEVLGLVKAQMVKNTVIVPVGAKGGFVPQHLPDPSVDRAGWQAGGVAAYKKFINSLLSITDNIVDGHVVPPKDVIRYDGDDPYLVVAADKGTATFSDTANGIALERGFWLGDAFASGGSVGYDHKGMGITARGAWESVKRHFFEMGKDCQTEDFTCVGIGDMAGDVFGNGMMLSEHTKLVAAFNHLHVFLDPNPDAASSFAERVRLFNLKGSTWADYNAELISAGGGVFPRSAKSIPTGPEVRAALGLPDSVTKMTPTELINAILKAPVDLLWNGGIGTYVKASSETNADCGDKANDAVRVNGAEVRAKISGEGGNLGWTQKGRIEYAQAGGRANTDFIDNSAGVDTSDHEVNIKILLAAEVAAGRLTFEERNELLASMTDDVAKLVLAHNIDQNIALACGTYRSSRMAASHEAWMKIMEAHGRLNRGLESLPTSEQMAQRIASGKGLTRPELCSLLAWTKIWLADLILESDLPDDPYLSDRLTTYFPKALRERYADAMAKHRLHREIVATVTVNRFVNSQGITSFFRLSEETSSTIEQIVRAQLAARNILQVAKVELGMPVAGVDPDADAAVRIEIRRMVERATRWLLNNRRGVLDIKTESATFSDGVQTVLSGLIGLMTPRHREGFEKQKATYLAGGVAPELAEFAALARYGHMALPIVQTAQRTGRDLMETARVMFKVAEVLGMDMLFDRIGELPIVGRWDLMAQAAMRDDLQKLETDISAAALEAAPGESDARKVVDAWLRKIDGAEAELKTLKEINEGSPDLAKTSVALRTLRAMLA</sequence>
<dbReference type="Proteomes" id="UP000291933">
    <property type="component" value="Unassembled WGS sequence"/>
</dbReference>
<dbReference type="InterPro" id="IPR036291">
    <property type="entry name" value="NAD(P)-bd_dom_sf"/>
</dbReference>
<dbReference type="InterPro" id="IPR028971">
    <property type="entry name" value="NAD-GDH_cat"/>
</dbReference>
<dbReference type="GO" id="GO:0004069">
    <property type="term" value="F:L-aspartate:2-oxoglutarate aminotransferase activity"/>
    <property type="evidence" value="ECO:0007669"/>
    <property type="project" value="InterPro"/>
</dbReference>
<name>A0A4V2JT79_PROTD</name>
<feature type="domain" description="NAD-glutamate dehydrogenase ACT3" evidence="3">
    <location>
        <begin position="58"/>
        <end position="116"/>
    </location>
</feature>
<dbReference type="InterPro" id="IPR007780">
    <property type="entry name" value="NAD_Glu_DH_bac"/>
</dbReference>
<dbReference type="PANTHER" id="PTHR43403:SF1">
    <property type="entry name" value="NAD-SPECIFIC GLUTAMATE DEHYDROGENASE"/>
    <property type="match status" value="1"/>
</dbReference>
<dbReference type="OrthoDB" id="9758052at2"/>
<dbReference type="Pfam" id="PF21077">
    <property type="entry name" value="GDH_ACT3"/>
    <property type="match status" value="1"/>
</dbReference>
<dbReference type="InterPro" id="IPR049056">
    <property type="entry name" value="NAD_Glu_DH_HM3"/>
</dbReference>
<evidence type="ECO:0000313" key="5">
    <source>
        <dbReference type="Proteomes" id="UP000291933"/>
    </source>
</evidence>
<dbReference type="GO" id="GO:0006538">
    <property type="term" value="P:L-glutamate catabolic process"/>
    <property type="evidence" value="ECO:0007669"/>
    <property type="project" value="InterPro"/>
</dbReference>
<proteinExistence type="predicted"/>
<dbReference type="InterPro" id="IPR049064">
    <property type="entry name" value="NAD_Glu_DH_ACT3"/>
</dbReference>
<evidence type="ECO:0000259" key="2">
    <source>
        <dbReference type="Pfam" id="PF21074"/>
    </source>
</evidence>
<gene>
    <name evidence="4" type="ORF">ET996_06695</name>
</gene>
<dbReference type="EMBL" id="SDMR01000006">
    <property type="protein sequence ID" value="TBT95201.1"/>
    <property type="molecule type" value="Genomic_DNA"/>
</dbReference>
<feature type="domain" description="NAD-specific glutamate dehydrogenase C-terminal" evidence="2">
    <location>
        <begin position="755"/>
        <end position="1088"/>
    </location>
</feature>
<dbReference type="Pfam" id="PF05088">
    <property type="entry name" value="Bac_GDH_CD"/>
    <property type="match status" value="1"/>
</dbReference>
<reference evidence="4 5" key="1">
    <citation type="submission" date="2019-01" db="EMBL/GenBank/DDBJ databases">
        <title>Lactibacter flavus gen. nov., sp. nov., a novel bacterium of the family Propionibacteriaceae isolated from raw milk and dairy products.</title>
        <authorList>
            <person name="Huptas C."/>
            <person name="Wenning M."/>
            <person name="Breitenwieser F."/>
            <person name="Doll E."/>
            <person name="Von Neubeck M."/>
            <person name="Busse H.-J."/>
            <person name="Scherer S."/>
        </authorList>
    </citation>
    <scope>NUCLEOTIDE SEQUENCE [LARGE SCALE GENOMIC DNA]</scope>
    <source>
        <strain evidence="4 5">DSM 22130</strain>
    </source>
</reference>
<dbReference type="InterPro" id="IPR046346">
    <property type="entry name" value="Aminoacid_DH-like_N_sf"/>
</dbReference>
<evidence type="ECO:0000313" key="4">
    <source>
        <dbReference type="EMBL" id="TBT95201.1"/>
    </source>
</evidence>
<evidence type="ECO:0000259" key="3">
    <source>
        <dbReference type="Pfam" id="PF21077"/>
    </source>
</evidence>
<dbReference type="InterPro" id="IPR048381">
    <property type="entry name" value="GDH_C"/>
</dbReference>
<dbReference type="Pfam" id="PF21074">
    <property type="entry name" value="GDH_C"/>
    <property type="match status" value="1"/>
</dbReference>
<dbReference type="SUPFAM" id="SSF53223">
    <property type="entry name" value="Aminoacid dehydrogenase-like, N-terminal domain"/>
    <property type="match status" value="1"/>
</dbReference>
<dbReference type="AlphaFoldDB" id="A0A4V2JT79"/>
<protein>
    <submittedName>
        <fullName evidence="4">Uncharacterized protein</fullName>
    </submittedName>
</protein>
<dbReference type="GO" id="GO:0004352">
    <property type="term" value="F:glutamate dehydrogenase (NAD+) activity"/>
    <property type="evidence" value="ECO:0007669"/>
    <property type="project" value="InterPro"/>
</dbReference>
<evidence type="ECO:0000259" key="1">
    <source>
        <dbReference type="Pfam" id="PF05088"/>
    </source>
</evidence>
<dbReference type="SUPFAM" id="SSF51735">
    <property type="entry name" value="NAD(P)-binding Rossmann-fold domains"/>
    <property type="match status" value="1"/>
</dbReference>
<dbReference type="PANTHER" id="PTHR43403">
    <property type="entry name" value="NAD-SPECIFIC GLUTAMATE DEHYDROGENASE"/>
    <property type="match status" value="1"/>
</dbReference>
<feature type="domain" description="NAD-glutamate dehydrogenase catalytic" evidence="1">
    <location>
        <begin position="218"/>
        <end position="709"/>
    </location>
</feature>
<accession>A0A4V2JT79</accession>